<dbReference type="EMBL" id="AMZH03020792">
    <property type="protein sequence ID" value="RRT38851.1"/>
    <property type="molecule type" value="Genomic_DNA"/>
</dbReference>
<sequence>MGETEYRSSLIYPVEELCAGEDTARFHVVEAATIDDEGVEETLREGAIDICIIDELDKRFLTTSGSIGLWSKSERRVCGALEKGPSPNLIIRQRSPKQLIGPFFLYRQGNSAAA</sequence>
<protein>
    <submittedName>
        <fullName evidence="1">Uncharacterized protein</fullName>
    </submittedName>
</protein>
<dbReference type="Proteomes" id="UP000287651">
    <property type="component" value="Unassembled WGS sequence"/>
</dbReference>
<comment type="caution">
    <text evidence="1">The sequence shown here is derived from an EMBL/GenBank/DDBJ whole genome shotgun (WGS) entry which is preliminary data.</text>
</comment>
<dbReference type="AlphaFoldDB" id="A0A426XH92"/>
<reference evidence="1 2" key="1">
    <citation type="journal article" date="2014" name="Agronomy (Basel)">
        <title>A Draft Genome Sequence for Ensete ventricosum, the Drought-Tolerant Tree Against Hunger.</title>
        <authorList>
            <person name="Harrison J."/>
            <person name="Moore K.A."/>
            <person name="Paszkiewicz K."/>
            <person name="Jones T."/>
            <person name="Grant M."/>
            <person name="Ambacheew D."/>
            <person name="Muzemil S."/>
            <person name="Studholme D.J."/>
        </authorList>
    </citation>
    <scope>NUCLEOTIDE SEQUENCE [LARGE SCALE GENOMIC DNA]</scope>
</reference>
<name>A0A426XH92_ENSVE</name>
<evidence type="ECO:0000313" key="1">
    <source>
        <dbReference type="EMBL" id="RRT38851.1"/>
    </source>
</evidence>
<proteinExistence type="predicted"/>
<organism evidence="1 2">
    <name type="scientific">Ensete ventricosum</name>
    <name type="common">Abyssinian banana</name>
    <name type="synonym">Musa ensete</name>
    <dbReference type="NCBI Taxonomy" id="4639"/>
    <lineage>
        <taxon>Eukaryota</taxon>
        <taxon>Viridiplantae</taxon>
        <taxon>Streptophyta</taxon>
        <taxon>Embryophyta</taxon>
        <taxon>Tracheophyta</taxon>
        <taxon>Spermatophyta</taxon>
        <taxon>Magnoliopsida</taxon>
        <taxon>Liliopsida</taxon>
        <taxon>Zingiberales</taxon>
        <taxon>Musaceae</taxon>
        <taxon>Ensete</taxon>
    </lineage>
</organism>
<gene>
    <name evidence="1" type="ORF">B296_00033435</name>
</gene>
<accession>A0A426XH92</accession>
<evidence type="ECO:0000313" key="2">
    <source>
        <dbReference type="Proteomes" id="UP000287651"/>
    </source>
</evidence>